<comment type="caution">
    <text evidence="1">The sequence shown here is derived from an EMBL/GenBank/DDBJ whole genome shotgun (WGS) entry which is preliminary data.</text>
</comment>
<gene>
    <name evidence="1" type="ORF">GFB56_34850</name>
</gene>
<dbReference type="RefSeq" id="WP_203529978.1">
    <property type="nucleotide sequence ID" value="NZ_CP083375.1"/>
</dbReference>
<evidence type="ECO:0000313" key="2">
    <source>
        <dbReference type="Proteomes" id="UP000744980"/>
    </source>
</evidence>
<reference evidence="1 2" key="1">
    <citation type="submission" date="2020-01" db="EMBL/GenBank/DDBJ databases">
        <title>Draft genome assembly of Ensifer adhaerens T173.</title>
        <authorList>
            <person name="Craig J.E."/>
            <person name="Stinchcombe J.R."/>
        </authorList>
    </citation>
    <scope>NUCLEOTIDE SEQUENCE [LARGE SCALE GENOMIC DNA]</scope>
    <source>
        <strain evidence="1 2">T173</strain>
    </source>
</reference>
<sequence length="73" mass="7737">MSNIIPFLLNQVSEASKLAAEEVSPLQRMENVRAEVQAVFAGLTAMQDKLANSQISVASAPKQATTHKLGAQG</sequence>
<accession>A0AAW4FX16</accession>
<keyword evidence="2" id="KW-1185">Reference proteome</keyword>
<protein>
    <submittedName>
        <fullName evidence="1">Uncharacterized protein</fullName>
    </submittedName>
</protein>
<organism evidence="1 2">
    <name type="scientific">Ensifer canadensis</name>
    <dbReference type="NCBI Taxonomy" id="555315"/>
    <lineage>
        <taxon>Bacteria</taxon>
        <taxon>Pseudomonadati</taxon>
        <taxon>Pseudomonadota</taxon>
        <taxon>Alphaproteobacteria</taxon>
        <taxon>Hyphomicrobiales</taxon>
        <taxon>Rhizobiaceae</taxon>
        <taxon>Sinorhizobium/Ensifer group</taxon>
        <taxon>Ensifer</taxon>
    </lineage>
</organism>
<name>A0AAW4FX16_9HYPH</name>
<proteinExistence type="predicted"/>
<evidence type="ECO:0000313" key="1">
    <source>
        <dbReference type="EMBL" id="MBM3095873.1"/>
    </source>
</evidence>
<dbReference type="AlphaFoldDB" id="A0AAW4FX16"/>
<dbReference type="EMBL" id="WXFA01000059">
    <property type="protein sequence ID" value="MBM3095873.1"/>
    <property type="molecule type" value="Genomic_DNA"/>
</dbReference>
<dbReference type="Proteomes" id="UP000744980">
    <property type="component" value="Unassembled WGS sequence"/>
</dbReference>